<organism evidence="1 2">
    <name type="scientific">Nesterenkonia halobia</name>
    <dbReference type="NCBI Taxonomy" id="37922"/>
    <lineage>
        <taxon>Bacteria</taxon>
        <taxon>Bacillati</taxon>
        <taxon>Actinomycetota</taxon>
        <taxon>Actinomycetes</taxon>
        <taxon>Micrococcales</taxon>
        <taxon>Micrococcaceae</taxon>
        <taxon>Nesterenkonia</taxon>
    </lineage>
</organism>
<name>A0ABP6RFZ6_9MICC</name>
<proteinExistence type="predicted"/>
<comment type="caution">
    <text evidence="1">The sequence shown here is derived from an EMBL/GenBank/DDBJ whole genome shotgun (WGS) entry which is preliminary data.</text>
</comment>
<reference evidence="2" key="1">
    <citation type="journal article" date="2019" name="Int. J. Syst. Evol. Microbiol.">
        <title>The Global Catalogue of Microorganisms (GCM) 10K type strain sequencing project: providing services to taxonomists for standard genome sequencing and annotation.</title>
        <authorList>
            <consortium name="The Broad Institute Genomics Platform"/>
            <consortium name="The Broad Institute Genome Sequencing Center for Infectious Disease"/>
            <person name="Wu L."/>
            <person name="Ma J."/>
        </authorList>
    </citation>
    <scope>NUCLEOTIDE SEQUENCE [LARGE SCALE GENOMIC DNA]</scope>
    <source>
        <strain evidence="2">JCM 11483</strain>
    </source>
</reference>
<keyword evidence="2" id="KW-1185">Reference proteome</keyword>
<protein>
    <submittedName>
        <fullName evidence="1">Uncharacterized protein</fullName>
    </submittedName>
</protein>
<sequence length="246" mass="26961">MPPHWVPLVSMKREVEVELDLRAELTEYWPSSSATARPQGAESKNTDIDVVSAISMPAGAERTEFRTGSKALHRFVGAEIPARTSVSALPGQIARVFHYDVTWGSGTALYFLVTASGAATKVGAEVLDLDPSGGAPRLDEEAPAPFRHSDAAEQLRHGTHPLQEEIKGAIIAASPVVQRHMTVSWHVYAAYTPGVTRDYRRREDNCTVVMDHPRRETCTIITSTGEALRKKWGSFDLKGPETELES</sequence>
<gene>
    <name evidence="1" type="ORF">GCM10020260_26300</name>
</gene>
<dbReference type="EMBL" id="BAAAYG010000015">
    <property type="protein sequence ID" value="GAA3288203.1"/>
    <property type="molecule type" value="Genomic_DNA"/>
</dbReference>
<dbReference type="Proteomes" id="UP001501736">
    <property type="component" value="Unassembled WGS sequence"/>
</dbReference>
<accession>A0ABP6RFZ6</accession>
<evidence type="ECO:0000313" key="1">
    <source>
        <dbReference type="EMBL" id="GAA3288203.1"/>
    </source>
</evidence>
<evidence type="ECO:0000313" key="2">
    <source>
        <dbReference type="Proteomes" id="UP001501736"/>
    </source>
</evidence>